<dbReference type="OMA" id="SNIATHP"/>
<evidence type="ECO:0000313" key="9">
    <source>
        <dbReference type="Proteomes" id="UP000318571"/>
    </source>
</evidence>
<keyword evidence="3 6" id="KW-0863">Zinc-finger</keyword>
<keyword evidence="5 6" id="KW-0238">DNA-binding</keyword>
<dbReference type="PROSITE" id="PS50950">
    <property type="entry name" value="ZF_THAP"/>
    <property type="match status" value="1"/>
</dbReference>
<dbReference type="SUPFAM" id="SSF57716">
    <property type="entry name" value="Glucocorticoid receptor-like (DNA-binding domain)"/>
    <property type="match status" value="1"/>
</dbReference>
<protein>
    <recommendedName>
        <fullName evidence="7">THAP-type domain-containing protein</fullName>
    </recommendedName>
</protein>
<evidence type="ECO:0000313" key="8">
    <source>
        <dbReference type="EMBL" id="TRY70896.1"/>
    </source>
</evidence>
<evidence type="ECO:0000256" key="2">
    <source>
        <dbReference type="ARBA" id="ARBA00022723"/>
    </source>
</evidence>
<dbReference type="STRING" id="6832.A0A553NZM8"/>
<dbReference type="InterPro" id="IPR027806">
    <property type="entry name" value="HARBI1_dom"/>
</dbReference>
<evidence type="ECO:0000256" key="3">
    <source>
        <dbReference type="ARBA" id="ARBA00022771"/>
    </source>
</evidence>
<comment type="caution">
    <text evidence="8">The sequence shown here is derived from an EMBL/GenBank/DDBJ whole genome shotgun (WGS) entry which is preliminary data.</text>
</comment>
<dbReference type="InterPro" id="IPR027805">
    <property type="entry name" value="Transposase_HTH_dom"/>
</dbReference>
<dbReference type="Pfam" id="PF13359">
    <property type="entry name" value="DDE_Tnp_4"/>
    <property type="match status" value="1"/>
</dbReference>
<keyword evidence="4" id="KW-0862">Zinc</keyword>
<dbReference type="GO" id="GO:0003677">
    <property type="term" value="F:DNA binding"/>
    <property type="evidence" value="ECO:0007669"/>
    <property type="project" value="UniProtKB-UniRule"/>
</dbReference>
<dbReference type="PANTHER" id="PTHR23080">
    <property type="entry name" value="THAP DOMAIN PROTEIN"/>
    <property type="match status" value="1"/>
</dbReference>
<keyword evidence="9" id="KW-1185">Reference proteome</keyword>
<comment type="cofactor">
    <cofactor evidence="1">
        <name>a divalent metal cation</name>
        <dbReference type="ChEBI" id="CHEBI:60240"/>
    </cofactor>
</comment>
<dbReference type="PANTHER" id="PTHR23080:SF143">
    <property type="entry name" value="SI:DKEY-56D12.4"/>
    <property type="match status" value="1"/>
</dbReference>
<name>A0A553NZM8_TIGCA</name>
<evidence type="ECO:0000256" key="5">
    <source>
        <dbReference type="ARBA" id="ARBA00023125"/>
    </source>
</evidence>
<gene>
    <name evidence="8" type="ORF">TCAL_04850</name>
</gene>
<dbReference type="GO" id="GO:0008270">
    <property type="term" value="F:zinc ion binding"/>
    <property type="evidence" value="ECO:0007669"/>
    <property type="project" value="UniProtKB-KW"/>
</dbReference>
<reference evidence="8 9" key="1">
    <citation type="journal article" date="2018" name="Nat. Ecol. Evol.">
        <title>Genomic signatures of mitonuclear coevolution across populations of Tigriopus californicus.</title>
        <authorList>
            <person name="Barreto F.S."/>
            <person name="Watson E.T."/>
            <person name="Lima T.G."/>
            <person name="Willett C.S."/>
            <person name="Edmands S."/>
            <person name="Li W."/>
            <person name="Burton R.S."/>
        </authorList>
    </citation>
    <scope>NUCLEOTIDE SEQUENCE [LARGE SCALE GENOMIC DNA]</scope>
    <source>
        <strain evidence="8 9">San Diego</strain>
    </source>
</reference>
<evidence type="ECO:0000256" key="6">
    <source>
        <dbReference type="PROSITE-ProRule" id="PRU00309"/>
    </source>
</evidence>
<feature type="non-terminal residue" evidence="8">
    <location>
        <position position="532"/>
    </location>
</feature>
<dbReference type="SMART" id="SM00980">
    <property type="entry name" value="THAP"/>
    <property type="match status" value="1"/>
</dbReference>
<accession>A0A553NZM8</accession>
<dbReference type="Pfam" id="PF05485">
    <property type="entry name" value="THAP"/>
    <property type="match status" value="1"/>
</dbReference>
<dbReference type="InterPro" id="IPR006612">
    <property type="entry name" value="THAP_Znf"/>
</dbReference>
<proteinExistence type="predicted"/>
<evidence type="ECO:0000256" key="4">
    <source>
        <dbReference type="ARBA" id="ARBA00022833"/>
    </source>
</evidence>
<organism evidence="8 9">
    <name type="scientific">Tigriopus californicus</name>
    <name type="common">Marine copepod</name>
    <dbReference type="NCBI Taxonomy" id="6832"/>
    <lineage>
        <taxon>Eukaryota</taxon>
        <taxon>Metazoa</taxon>
        <taxon>Ecdysozoa</taxon>
        <taxon>Arthropoda</taxon>
        <taxon>Crustacea</taxon>
        <taxon>Multicrustacea</taxon>
        <taxon>Hexanauplia</taxon>
        <taxon>Copepoda</taxon>
        <taxon>Harpacticoida</taxon>
        <taxon>Harpacticidae</taxon>
        <taxon>Tigriopus</taxon>
    </lineage>
</organism>
<evidence type="ECO:0000259" key="7">
    <source>
        <dbReference type="PROSITE" id="PS50950"/>
    </source>
</evidence>
<evidence type="ECO:0000256" key="1">
    <source>
        <dbReference type="ARBA" id="ARBA00001968"/>
    </source>
</evidence>
<dbReference type="AlphaFoldDB" id="A0A553NZM8"/>
<dbReference type="Pfam" id="PF13613">
    <property type="entry name" value="HTH_Tnp_4"/>
    <property type="match status" value="1"/>
</dbReference>
<sequence>MGHFCVVVGCSSKAGRRNGGEKLGFFRFPKKNLHQREQWIASVKRINPDRSKWAPGNHSRICSRHFLQGMPSRDISNPDYKPTIFPTNHFKASTNGDKSRYDRVVARQNRIDKEINLRKVQDKRAQRYIYEINVLAANMTKLKVEENSLLEKKRLLGWRKERLKGAMALEYAEKRRKLSMEKMITRGQTKDNGCQTDSGLHDFIIGSGLTFSCTMEGNEAKCEVLSPGYFDQGLPALFEVATDEMYVKSKPELDDHFDSNFSADNLQGDKSFKAVCGVSEKIFKTVLLCVQEQIVPSRKLSVKKKLTLFFVKLKHNMSYFFLGKIFAISDRYASEIFSQVLKVVFHLSDKFVYWIPQAIIKKNMPNSFKLGFPKCSGIIDASEVKIEAPSDIRGSVLSYSNYKAAYTLKFLICIAPSGFITFISKCYGGRVTDCHLTADSGFLELLRPGDLILADKGFPQVIEEAERRGAFCIMPPFCRGDFQLSEKQNRDGYQCSALRIHVEREIQRLKMFRILQFCEQTLLPDIDKILVS</sequence>
<keyword evidence="2" id="KW-0479">Metal-binding</keyword>
<dbReference type="Proteomes" id="UP000318571">
    <property type="component" value="Chromosome 9"/>
</dbReference>
<feature type="domain" description="THAP-type" evidence="7">
    <location>
        <begin position="1"/>
        <end position="85"/>
    </location>
</feature>
<dbReference type="EMBL" id="VCGU01000009">
    <property type="protein sequence ID" value="TRY70896.1"/>
    <property type="molecule type" value="Genomic_DNA"/>
</dbReference>